<dbReference type="EMBL" id="CM045768">
    <property type="protein sequence ID" value="KAI7982318.1"/>
    <property type="molecule type" value="Genomic_DNA"/>
</dbReference>
<evidence type="ECO:0000313" key="1">
    <source>
        <dbReference type="EMBL" id="KAI7982318.1"/>
    </source>
</evidence>
<gene>
    <name evidence="1" type="ORF">LOK49_LG15G02455</name>
</gene>
<dbReference type="Proteomes" id="UP001060215">
    <property type="component" value="Chromosome 11"/>
</dbReference>
<proteinExistence type="predicted"/>
<evidence type="ECO:0000313" key="2">
    <source>
        <dbReference type="Proteomes" id="UP001060215"/>
    </source>
</evidence>
<accession>A0ACC0F0S0</accession>
<organism evidence="1 2">
    <name type="scientific">Camellia lanceoleosa</name>
    <dbReference type="NCBI Taxonomy" id="1840588"/>
    <lineage>
        <taxon>Eukaryota</taxon>
        <taxon>Viridiplantae</taxon>
        <taxon>Streptophyta</taxon>
        <taxon>Embryophyta</taxon>
        <taxon>Tracheophyta</taxon>
        <taxon>Spermatophyta</taxon>
        <taxon>Magnoliopsida</taxon>
        <taxon>eudicotyledons</taxon>
        <taxon>Gunneridae</taxon>
        <taxon>Pentapetalae</taxon>
        <taxon>asterids</taxon>
        <taxon>Ericales</taxon>
        <taxon>Theaceae</taxon>
        <taxon>Camellia</taxon>
    </lineage>
</organism>
<comment type="caution">
    <text evidence="1">The sequence shown here is derived from an EMBL/GenBank/DDBJ whole genome shotgun (WGS) entry which is preliminary data.</text>
</comment>
<keyword evidence="2" id="KW-1185">Reference proteome</keyword>
<reference evidence="1 2" key="1">
    <citation type="journal article" date="2022" name="Plant J.">
        <title>Chromosome-level genome of Camellia lanceoleosa provides a valuable resource for understanding genome evolution and self-incompatibility.</title>
        <authorList>
            <person name="Gong W."/>
            <person name="Xiao S."/>
            <person name="Wang L."/>
            <person name="Liao Z."/>
            <person name="Chang Y."/>
            <person name="Mo W."/>
            <person name="Hu G."/>
            <person name="Li W."/>
            <person name="Zhao G."/>
            <person name="Zhu H."/>
            <person name="Hu X."/>
            <person name="Ji K."/>
            <person name="Xiang X."/>
            <person name="Song Q."/>
            <person name="Yuan D."/>
            <person name="Jin S."/>
            <person name="Zhang L."/>
        </authorList>
    </citation>
    <scope>NUCLEOTIDE SEQUENCE [LARGE SCALE GENOMIC DNA]</scope>
    <source>
        <strain evidence="1">SQ_2022a</strain>
    </source>
</reference>
<protein>
    <submittedName>
        <fullName evidence="1">Auxin transport protein BIG</fullName>
    </submittedName>
</protein>
<sequence length="134" mass="14836">MDVGGHFVALAISLFKKLMFSNEAVQTSSSLAISSRLLQVPFPKQTICSNFDLCEACYEVLDADRLPPPHFRDHPMLAIPIEVETLGGEGNEIHFSTDDLSDLSLLLNHINRNADITISCVPMGDRLVESYVYP</sequence>
<name>A0ACC0F0S0_9ERIC</name>